<proteinExistence type="predicted"/>
<dbReference type="EMBL" id="VUKA01000031">
    <property type="protein sequence ID" value="KAA2211376.1"/>
    <property type="molecule type" value="Genomic_DNA"/>
</dbReference>
<evidence type="ECO:0000313" key="1">
    <source>
        <dbReference type="EMBL" id="KAA2211376.1"/>
    </source>
</evidence>
<comment type="caution">
    <text evidence="1">The sequence shown here is derived from an EMBL/GenBank/DDBJ whole genome shotgun (WGS) entry which is preliminary data.</text>
</comment>
<sequence length="73" mass="8017">MLEAVRSVADYHTLDEAEVLIGYMDGAAGLTGARNMTRSYWHGWRNGAVDAGFVDPDEAQLELEIDFATLAEL</sequence>
<accession>A0A5B2T9U1</accession>
<protein>
    <submittedName>
        <fullName evidence="1">Uncharacterized protein</fullName>
    </submittedName>
</protein>
<dbReference type="Proteomes" id="UP000322110">
    <property type="component" value="Unassembled WGS sequence"/>
</dbReference>
<organism evidence="1 2">
    <name type="scientific">Teichococcus oryzae</name>
    <dbReference type="NCBI Taxonomy" id="1608942"/>
    <lineage>
        <taxon>Bacteria</taxon>
        <taxon>Pseudomonadati</taxon>
        <taxon>Pseudomonadota</taxon>
        <taxon>Alphaproteobacteria</taxon>
        <taxon>Acetobacterales</taxon>
        <taxon>Roseomonadaceae</taxon>
        <taxon>Roseomonas</taxon>
    </lineage>
</organism>
<gene>
    <name evidence="1" type="ORF">F0Q34_20400</name>
</gene>
<keyword evidence="2" id="KW-1185">Reference proteome</keyword>
<name>A0A5B2T9U1_9PROT</name>
<reference evidence="1 2" key="1">
    <citation type="journal article" date="2015" name="Int. J. Syst. Evol. Microbiol.">
        <title>Roseomonas oryzae sp. nov., isolated from paddy rhizosphere soil.</title>
        <authorList>
            <person name="Ramaprasad E.V."/>
            <person name="Sasikala Ch."/>
            <person name="Ramana Ch.V."/>
        </authorList>
    </citation>
    <scope>NUCLEOTIDE SEQUENCE [LARGE SCALE GENOMIC DNA]</scope>
    <source>
        <strain evidence="1 2">KCTC 42542</strain>
    </source>
</reference>
<dbReference type="RefSeq" id="WP_149814227.1">
    <property type="nucleotide sequence ID" value="NZ_VUKA01000031.1"/>
</dbReference>
<dbReference type="AlphaFoldDB" id="A0A5B2T9U1"/>
<evidence type="ECO:0000313" key="2">
    <source>
        <dbReference type="Proteomes" id="UP000322110"/>
    </source>
</evidence>
<dbReference type="OrthoDB" id="7281406at2"/>